<dbReference type="EMBL" id="MN740195">
    <property type="protein sequence ID" value="QHT92905.1"/>
    <property type="molecule type" value="Genomic_DNA"/>
</dbReference>
<evidence type="ECO:0000313" key="1">
    <source>
        <dbReference type="EMBL" id="QHT92905.1"/>
    </source>
</evidence>
<dbReference type="AlphaFoldDB" id="A0A6C0IK92"/>
<organism evidence="1">
    <name type="scientific">viral metagenome</name>
    <dbReference type="NCBI Taxonomy" id="1070528"/>
    <lineage>
        <taxon>unclassified sequences</taxon>
        <taxon>metagenomes</taxon>
        <taxon>organismal metagenomes</taxon>
    </lineage>
</organism>
<name>A0A6C0IK92_9ZZZZ</name>
<protein>
    <submittedName>
        <fullName evidence="1">Uncharacterized protein</fullName>
    </submittedName>
</protein>
<reference evidence="1" key="1">
    <citation type="journal article" date="2020" name="Nature">
        <title>Giant virus diversity and host interactions through global metagenomics.</title>
        <authorList>
            <person name="Schulz F."/>
            <person name="Roux S."/>
            <person name="Paez-Espino D."/>
            <person name="Jungbluth S."/>
            <person name="Walsh D.A."/>
            <person name="Denef V.J."/>
            <person name="McMahon K.D."/>
            <person name="Konstantinidis K.T."/>
            <person name="Eloe-Fadrosh E.A."/>
            <person name="Kyrpides N.C."/>
            <person name="Woyke T."/>
        </authorList>
    </citation>
    <scope>NUCLEOTIDE SEQUENCE</scope>
    <source>
        <strain evidence="1">GVMAG-M-3300023184-89</strain>
    </source>
</reference>
<proteinExistence type="predicted"/>
<accession>A0A6C0IK92</accession>
<sequence length="155" mass="17785">MDSEFQINAQNSELIIKPDRSVIYRYHLEDNIGPEPIYLSVNRFRNSAGPADIKCCVNMALYCNNTMSSDSIVVFGFPNPIKLNQTEEELLANCPCIPYMYSNNYDYVLDILFFRDNARTGINIGEDWSLQVKLSKPTDCTEEAPVPLWIDDYHT</sequence>